<evidence type="ECO:0000313" key="1">
    <source>
        <dbReference type="EMBL" id="WNY23223.1"/>
    </source>
</evidence>
<name>A0AA96V1D2_9EURY</name>
<gene>
    <name evidence="1" type="ORF">MmiHf6_05280</name>
</gene>
<dbReference type="AlphaFoldDB" id="A0AA96V1D2"/>
<protein>
    <submittedName>
        <fullName evidence="1">Uncharacterized protein</fullName>
    </submittedName>
</protein>
<dbReference type="Proteomes" id="UP001302978">
    <property type="component" value="Chromosome"/>
</dbReference>
<keyword evidence="2" id="KW-1185">Reference proteome</keyword>
<organism evidence="1 2">
    <name type="scientific">Methanimicrococcus hongohii</name>
    <dbReference type="NCBI Taxonomy" id="3028295"/>
    <lineage>
        <taxon>Archaea</taxon>
        <taxon>Methanobacteriati</taxon>
        <taxon>Methanobacteriota</taxon>
        <taxon>Stenosarchaea group</taxon>
        <taxon>Methanomicrobia</taxon>
        <taxon>Methanosarcinales</taxon>
        <taxon>Methanosarcinaceae</taxon>
        <taxon>Methanimicrococcus</taxon>
    </lineage>
</organism>
<proteinExistence type="predicted"/>
<dbReference type="GeneID" id="85195024"/>
<dbReference type="RefSeq" id="WP_316558237.1">
    <property type="nucleotide sequence ID" value="NZ_CP131059.1"/>
</dbReference>
<sequence length="131" mass="14277">MKTENKLVIILFLMAFSTVFLLYAVISADNESLMSAGNSVVPTTEDVGKTVYTEGLVMSKRMTFTGDHLIIQIECADKTVLPVFVPKSVGASSIFSKIEAESLIGVKGAVEEYNGTLELVLKNENDLRILN</sequence>
<reference evidence="1 2" key="1">
    <citation type="submission" date="2023-07" db="EMBL/GenBank/DDBJ databases">
        <title>Closed genoem sequence of Methanomicrococcus sp. Hf6.</title>
        <authorList>
            <person name="Poehlein A."/>
            <person name="Protasov E."/>
            <person name="Platt K."/>
            <person name="Reeh H."/>
            <person name="Daniel R."/>
            <person name="Brune A."/>
        </authorList>
    </citation>
    <scope>NUCLEOTIDE SEQUENCE [LARGE SCALE GENOMIC DNA]</scope>
    <source>
        <strain evidence="1 2">Hf6</strain>
    </source>
</reference>
<dbReference type="EMBL" id="CP131059">
    <property type="protein sequence ID" value="WNY23223.1"/>
    <property type="molecule type" value="Genomic_DNA"/>
</dbReference>
<evidence type="ECO:0000313" key="2">
    <source>
        <dbReference type="Proteomes" id="UP001302978"/>
    </source>
</evidence>
<accession>A0AA96V1D2</accession>
<dbReference type="KEGG" id="mehf:MmiHf6_05280"/>